<protein>
    <submittedName>
        <fullName evidence="2">Uncharacterized protein</fullName>
    </submittedName>
</protein>
<organism evidence="2 3">
    <name type="scientific">Actinomycetospora straminea</name>
    <dbReference type="NCBI Taxonomy" id="663607"/>
    <lineage>
        <taxon>Bacteria</taxon>
        <taxon>Bacillati</taxon>
        <taxon>Actinomycetota</taxon>
        <taxon>Actinomycetes</taxon>
        <taxon>Pseudonocardiales</taxon>
        <taxon>Pseudonocardiaceae</taxon>
        <taxon>Actinomycetospora</taxon>
    </lineage>
</organism>
<feature type="region of interest" description="Disordered" evidence="1">
    <location>
        <begin position="22"/>
        <end position="42"/>
    </location>
</feature>
<gene>
    <name evidence="2" type="ORF">GCM10023203_41380</name>
</gene>
<comment type="caution">
    <text evidence="2">The sequence shown here is derived from an EMBL/GenBank/DDBJ whole genome shotgun (WGS) entry which is preliminary data.</text>
</comment>
<evidence type="ECO:0000313" key="2">
    <source>
        <dbReference type="EMBL" id="GAA4884871.1"/>
    </source>
</evidence>
<keyword evidence="3" id="KW-1185">Reference proteome</keyword>
<dbReference type="EMBL" id="BAABHQ010000012">
    <property type="protein sequence ID" value="GAA4884871.1"/>
    <property type="molecule type" value="Genomic_DNA"/>
</dbReference>
<evidence type="ECO:0000313" key="3">
    <source>
        <dbReference type="Proteomes" id="UP001500457"/>
    </source>
</evidence>
<evidence type="ECO:0000256" key="1">
    <source>
        <dbReference type="SAM" id="MobiDB-lite"/>
    </source>
</evidence>
<name>A0ABP9EQE7_9PSEU</name>
<accession>A0ABP9EQE7</accession>
<sequence>MNDQERYDRFLSALGFRADLDGSPSDGRGAIDLTGLDGEPVEPTVRLHVNPQRLAHHVCDDEGRDPAARQPRFDDVEADELDDPEAACLQTLLAQIEEAILVREPGHDHLVLVDGGVRAVPADRVA</sequence>
<dbReference type="RefSeq" id="WP_274232531.1">
    <property type="nucleotide sequence ID" value="NZ_BAABHQ010000012.1"/>
</dbReference>
<dbReference type="Proteomes" id="UP001500457">
    <property type="component" value="Unassembled WGS sequence"/>
</dbReference>
<reference evidence="3" key="1">
    <citation type="journal article" date="2019" name="Int. J. Syst. Evol. Microbiol.">
        <title>The Global Catalogue of Microorganisms (GCM) 10K type strain sequencing project: providing services to taxonomists for standard genome sequencing and annotation.</title>
        <authorList>
            <consortium name="The Broad Institute Genomics Platform"/>
            <consortium name="The Broad Institute Genome Sequencing Center for Infectious Disease"/>
            <person name="Wu L."/>
            <person name="Ma J."/>
        </authorList>
    </citation>
    <scope>NUCLEOTIDE SEQUENCE [LARGE SCALE GENOMIC DNA]</scope>
    <source>
        <strain evidence="3">JCM 17983</strain>
    </source>
</reference>
<proteinExistence type="predicted"/>